<dbReference type="OrthoDB" id="5368503at2"/>
<keyword evidence="1" id="KW-0732">Signal</keyword>
<dbReference type="GeneID" id="93486652"/>
<accession>A0A841R589</accession>
<comment type="caution">
    <text evidence="2">The sequence shown here is derived from an EMBL/GenBank/DDBJ whole genome shotgun (WGS) entry which is preliminary data.</text>
</comment>
<organism evidence="2 3">
    <name type="scientific">Negativicoccus succinicivorans</name>
    <dbReference type="NCBI Taxonomy" id="620903"/>
    <lineage>
        <taxon>Bacteria</taxon>
        <taxon>Bacillati</taxon>
        <taxon>Bacillota</taxon>
        <taxon>Negativicutes</taxon>
        <taxon>Veillonellales</taxon>
        <taxon>Veillonellaceae</taxon>
        <taxon>Negativicoccus</taxon>
    </lineage>
</organism>
<gene>
    <name evidence="2" type="ORF">HNR45_001398</name>
</gene>
<dbReference type="EMBL" id="JACHHI010000008">
    <property type="protein sequence ID" value="MBB6478327.1"/>
    <property type="molecule type" value="Genomic_DNA"/>
</dbReference>
<sequence length="239" mass="25807">MKKAVGLTLCAGLLAGAFGAADVSAHGVFVANSLDQRVLVLGEGPGNNVYDPACVQMVEGYDKNFQPTAVDVVRHGDHISFANTENLGVTTTFFDYGYFTKTKDGKTVNAPFAEVPNAVKTTHAVKYNVNYWNPEVKPGYIYNVPIQIVPSVNPLTLRKGDTFEIRAYKDGKPMADAPLIKDVINDLTNESKTDANGRATVTVAANGLNVLGIEIAYPTDDPNTQVKYFASLSFIIEPE</sequence>
<evidence type="ECO:0000256" key="1">
    <source>
        <dbReference type="SAM" id="SignalP"/>
    </source>
</evidence>
<feature type="signal peptide" evidence="1">
    <location>
        <begin position="1"/>
        <end position="20"/>
    </location>
</feature>
<reference evidence="2 3" key="1">
    <citation type="submission" date="2020-08" db="EMBL/GenBank/DDBJ databases">
        <title>Genomic Encyclopedia of Type Strains, Phase IV (KMG-IV): sequencing the most valuable type-strain genomes for metagenomic binning, comparative biology and taxonomic classification.</title>
        <authorList>
            <person name="Goeker M."/>
        </authorList>
    </citation>
    <scope>NUCLEOTIDE SEQUENCE [LARGE SCALE GENOMIC DNA]</scope>
    <source>
        <strain evidence="2 3">DSM 21255</strain>
    </source>
</reference>
<evidence type="ECO:0000313" key="2">
    <source>
        <dbReference type="EMBL" id="MBB6478327.1"/>
    </source>
</evidence>
<evidence type="ECO:0000313" key="3">
    <source>
        <dbReference type="Proteomes" id="UP000591941"/>
    </source>
</evidence>
<name>A0A841R589_9FIRM</name>
<dbReference type="InterPro" id="IPR019613">
    <property type="entry name" value="DUF4198"/>
</dbReference>
<dbReference type="AlphaFoldDB" id="A0A841R589"/>
<dbReference type="RefSeq" id="WP_159823369.1">
    <property type="nucleotide sequence ID" value="NZ_CABWNB010000006.1"/>
</dbReference>
<keyword evidence="3" id="KW-1185">Reference proteome</keyword>
<dbReference type="Proteomes" id="UP000591941">
    <property type="component" value="Unassembled WGS sequence"/>
</dbReference>
<proteinExistence type="predicted"/>
<feature type="chain" id="PRO_5032528168" evidence="1">
    <location>
        <begin position="21"/>
        <end position="239"/>
    </location>
</feature>
<protein>
    <submittedName>
        <fullName evidence="2">Putative GH25 family protein</fullName>
    </submittedName>
</protein>
<dbReference type="Pfam" id="PF10670">
    <property type="entry name" value="DUF4198"/>
    <property type="match status" value="1"/>
</dbReference>